<dbReference type="Pfam" id="PF03704">
    <property type="entry name" value="BTAD"/>
    <property type="match status" value="1"/>
</dbReference>
<evidence type="ECO:0000256" key="3">
    <source>
        <dbReference type="ARBA" id="ARBA00023125"/>
    </source>
</evidence>
<comment type="caution">
    <text evidence="7">The sequence shown here is derived from an EMBL/GenBank/DDBJ whole genome shotgun (WGS) entry which is preliminary data.</text>
</comment>
<feature type="DNA-binding region" description="OmpR/PhoB-type" evidence="5">
    <location>
        <begin position="1"/>
        <end position="97"/>
    </location>
</feature>
<dbReference type="OrthoDB" id="4336084at2"/>
<evidence type="ECO:0000256" key="5">
    <source>
        <dbReference type="PROSITE-ProRule" id="PRU01091"/>
    </source>
</evidence>
<dbReference type="InterPro" id="IPR011990">
    <property type="entry name" value="TPR-like_helical_dom_sf"/>
</dbReference>
<keyword evidence="2" id="KW-0805">Transcription regulation</keyword>
<keyword evidence="8" id="KW-1185">Reference proteome</keyword>
<dbReference type="CDD" id="cd15831">
    <property type="entry name" value="BTAD"/>
    <property type="match status" value="1"/>
</dbReference>
<dbReference type="InterPro" id="IPR051677">
    <property type="entry name" value="AfsR-DnrI-RedD_regulator"/>
</dbReference>
<comment type="similarity">
    <text evidence="1">Belongs to the AfsR/DnrI/RedD regulatory family.</text>
</comment>
<dbReference type="GO" id="GO:0000160">
    <property type="term" value="P:phosphorelay signal transduction system"/>
    <property type="evidence" value="ECO:0007669"/>
    <property type="project" value="InterPro"/>
</dbReference>
<evidence type="ECO:0000256" key="1">
    <source>
        <dbReference type="ARBA" id="ARBA00005820"/>
    </source>
</evidence>
<dbReference type="PANTHER" id="PTHR35807">
    <property type="entry name" value="TRANSCRIPTIONAL REGULATOR REDD-RELATED"/>
    <property type="match status" value="1"/>
</dbReference>
<keyword evidence="3 5" id="KW-0238">DNA-binding</keyword>
<dbReference type="Gene3D" id="1.25.40.10">
    <property type="entry name" value="Tetratricopeptide repeat domain"/>
    <property type="match status" value="1"/>
</dbReference>
<dbReference type="PROSITE" id="PS51755">
    <property type="entry name" value="OMPR_PHOB"/>
    <property type="match status" value="1"/>
</dbReference>
<dbReference type="InterPro" id="IPR016032">
    <property type="entry name" value="Sig_transdc_resp-reg_C-effctor"/>
</dbReference>
<reference evidence="8" key="1">
    <citation type="submission" date="2016-07" db="EMBL/GenBank/DDBJ databases">
        <title>Sequence Frankia sp. strain CcI1.17.</title>
        <authorList>
            <person name="Ghodhbane-Gtari F."/>
            <person name="Swanson E."/>
            <person name="Gueddou A."/>
            <person name="Morris K."/>
            <person name="Hezbri K."/>
            <person name="Ktari A."/>
            <person name="Nouioui I."/>
            <person name="Abebe-Akele F."/>
            <person name="Simpson S."/>
            <person name="Thomas K."/>
            <person name="Gtari M."/>
            <person name="Tisa L.S."/>
            <person name="Hurst S."/>
        </authorList>
    </citation>
    <scope>NUCLEOTIDE SEQUENCE [LARGE SCALE GENOMIC DNA]</scope>
    <source>
        <strain evidence="8">Cc1.17</strain>
    </source>
</reference>
<name>A0A1S1QGU4_9ACTN</name>
<gene>
    <name evidence="7" type="ORF">CC117_23440</name>
</gene>
<dbReference type="Proteomes" id="UP000179627">
    <property type="component" value="Unassembled WGS sequence"/>
</dbReference>
<dbReference type="RefSeq" id="WP_071087365.1">
    <property type="nucleotide sequence ID" value="NZ_MBLM01000134.1"/>
</dbReference>
<dbReference type="EMBL" id="MBLM01000134">
    <property type="protein sequence ID" value="OHV33180.1"/>
    <property type="molecule type" value="Genomic_DNA"/>
</dbReference>
<dbReference type="SMART" id="SM00862">
    <property type="entry name" value="Trans_reg_C"/>
    <property type="match status" value="1"/>
</dbReference>
<dbReference type="PANTHER" id="PTHR35807:SF1">
    <property type="entry name" value="TRANSCRIPTIONAL REGULATOR REDD"/>
    <property type="match status" value="1"/>
</dbReference>
<evidence type="ECO:0000256" key="2">
    <source>
        <dbReference type="ARBA" id="ARBA00023015"/>
    </source>
</evidence>
<dbReference type="InterPro" id="IPR036388">
    <property type="entry name" value="WH-like_DNA-bd_sf"/>
</dbReference>
<protein>
    <recommendedName>
        <fullName evidence="6">OmpR/PhoB-type domain-containing protein</fullName>
    </recommendedName>
</protein>
<proteinExistence type="inferred from homology"/>
<evidence type="ECO:0000256" key="4">
    <source>
        <dbReference type="ARBA" id="ARBA00023163"/>
    </source>
</evidence>
<dbReference type="AlphaFoldDB" id="A0A1S1QGU4"/>
<dbReference type="GO" id="GO:0006355">
    <property type="term" value="P:regulation of DNA-templated transcription"/>
    <property type="evidence" value="ECO:0007669"/>
    <property type="project" value="InterPro"/>
</dbReference>
<keyword evidence="4" id="KW-0804">Transcription</keyword>
<evidence type="ECO:0000259" key="6">
    <source>
        <dbReference type="PROSITE" id="PS51755"/>
    </source>
</evidence>
<dbReference type="InterPro" id="IPR005158">
    <property type="entry name" value="BTAD"/>
</dbReference>
<accession>A0A1S1QGU4</accession>
<sequence length="257" mass="28698">MQFSVLGSLAVSAHGRRSSISGRCQEALLLTLLINEGTAVAVGTLIEELWGPQAPRNARNALQAHVSRLRRELHRLEPDRPEGSIVARHGGGYRLKLAPADEIDATVFMTGLRDVRSWCHSRRDEAVARLRELLSLWCGPLSGAAVEGAMCRAAAAHYEESRLDALELLFDLELVENRHETILSEVRELAAMHPLRERFCEQLMIALYRSGRQVEALDYYHRLRRRLTGELGTGPSATLRRTAEAVLSHSPLLTVQR</sequence>
<dbReference type="Pfam" id="PF00486">
    <property type="entry name" value="Trans_reg_C"/>
    <property type="match status" value="1"/>
</dbReference>
<dbReference type="Gene3D" id="1.10.10.10">
    <property type="entry name" value="Winged helix-like DNA-binding domain superfamily/Winged helix DNA-binding domain"/>
    <property type="match status" value="1"/>
</dbReference>
<feature type="domain" description="OmpR/PhoB-type" evidence="6">
    <location>
        <begin position="1"/>
        <end position="97"/>
    </location>
</feature>
<dbReference type="GO" id="GO:0003677">
    <property type="term" value="F:DNA binding"/>
    <property type="evidence" value="ECO:0007669"/>
    <property type="project" value="UniProtKB-UniRule"/>
</dbReference>
<evidence type="ECO:0000313" key="7">
    <source>
        <dbReference type="EMBL" id="OHV33180.1"/>
    </source>
</evidence>
<dbReference type="InterPro" id="IPR001867">
    <property type="entry name" value="OmpR/PhoB-type_DNA-bd"/>
</dbReference>
<organism evidence="7 8">
    <name type="scientific">Parafrankia colletiae</name>
    <dbReference type="NCBI Taxonomy" id="573497"/>
    <lineage>
        <taxon>Bacteria</taxon>
        <taxon>Bacillati</taxon>
        <taxon>Actinomycetota</taxon>
        <taxon>Actinomycetes</taxon>
        <taxon>Frankiales</taxon>
        <taxon>Frankiaceae</taxon>
        <taxon>Parafrankia</taxon>
    </lineage>
</organism>
<evidence type="ECO:0000313" key="8">
    <source>
        <dbReference type="Proteomes" id="UP000179627"/>
    </source>
</evidence>
<dbReference type="SUPFAM" id="SSF46894">
    <property type="entry name" value="C-terminal effector domain of the bipartite response regulators"/>
    <property type="match status" value="1"/>
</dbReference>
<dbReference type="SUPFAM" id="SSF48452">
    <property type="entry name" value="TPR-like"/>
    <property type="match status" value="1"/>
</dbReference>
<dbReference type="SMART" id="SM01043">
    <property type="entry name" value="BTAD"/>
    <property type="match status" value="1"/>
</dbReference>